<dbReference type="EMBL" id="JAAHFQ010000650">
    <property type="protein sequence ID" value="NER30823.1"/>
    <property type="molecule type" value="Genomic_DNA"/>
</dbReference>
<organism evidence="1">
    <name type="scientific">Symploca sp. SIO1C4</name>
    <dbReference type="NCBI Taxonomy" id="2607765"/>
    <lineage>
        <taxon>Bacteria</taxon>
        <taxon>Bacillati</taxon>
        <taxon>Cyanobacteriota</taxon>
        <taxon>Cyanophyceae</taxon>
        <taxon>Coleofasciculales</taxon>
        <taxon>Coleofasciculaceae</taxon>
        <taxon>Symploca</taxon>
    </lineage>
</organism>
<comment type="caution">
    <text evidence="1">The sequence shown here is derived from an EMBL/GenBank/DDBJ whole genome shotgun (WGS) entry which is preliminary data.</text>
</comment>
<name>A0A6B3NGM9_9CYAN</name>
<sequence length="129" mass="14337">MLKLTYTENSFYLEHLTTALEEWVSSRVILALRTGTSLCVQPSTASFLLPADLPQLEDLETVVRREQVEAISISICDADYIEVSLQGSWLVSAPDTEEGVFVSTMSYAVELFLSILWQEAQTKASALSE</sequence>
<dbReference type="AlphaFoldDB" id="A0A6B3NGM9"/>
<gene>
    <name evidence="1" type="ORF">F6J89_25195</name>
</gene>
<evidence type="ECO:0000313" key="1">
    <source>
        <dbReference type="EMBL" id="NER30823.1"/>
    </source>
</evidence>
<accession>A0A6B3NGM9</accession>
<proteinExistence type="predicted"/>
<reference evidence="1" key="1">
    <citation type="submission" date="2019-11" db="EMBL/GenBank/DDBJ databases">
        <title>Genomic insights into an expanded diversity of filamentous marine cyanobacteria reveals the extraordinary biosynthetic potential of Moorea and Okeania.</title>
        <authorList>
            <person name="Ferreira Leao T."/>
            <person name="Wang M."/>
            <person name="Moss N."/>
            <person name="Da Silva R."/>
            <person name="Sanders J."/>
            <person name="Nurk S."/>
            <person name="Gurevich A."/>
            <person name="Humphrey G."/>
            <person name="Reher R."/>
            <person name="Zhu Q."/>
            <person name="Belda-Ferre P."/>
            <person name="Glukhov E."/>
            <person name="Rex R."/>
            <person name="Dorrestein P.C."/>
            <person name="Knight R."/>
            <person name="Pevzner P."/>
            <person name="Gerwick W.H."/>
            <person name="Gerwick L."/>
        </authorList>
    </citation>
    <scope>NUCLEOTIDE SEQUENCE</scope>
    <source>
        <strain evidence="1">SIO1C4</strain>
    </source>
</reference>
<dbReference type="NCBIfam" id="NF045647">
    <property type="entry name" value="alr0857_fam"/>
    <property type="match status" value="1"/>
</dbReference>
<protein>
    <submittedName>
        <fullName evidence="1">Uncharacterized protein</fullName>
    </submittedName>
</protein>
<dbReference type="InterPro" id="IPR054664">
    <property type="entry name" value="Alr0857-like"/>
</dbReference>